<dbReference type="Proteomes" id="UP001321749">
    <property type="component" value="Unassembled WGS sequence"/>
</dbReference>
<feature type="transmembrane region" description="Helical" evidence="6">
    <location>
        <begin position="84"/>
        <end position="103"/>
    </location>
</feature>
<feature type="compositionally biased region" description="Gly residues" evidence="5">
    <location>
        <begin position="359"/>
        <end position="394"/>
    </location>
</feature>
<dbReference type="GO" id="GO:0005886">
    <property type="term" value="C:plasma membrane"/>
    <property type="evidence" value="ECO:0007669"/>
    <property type="project" value="InterPro"/>
</dbReference>
<evidence type="ECO:0000256" key="7">
    <source>
        <dbReference type="SAM" id="SignalP"/>
    </source>
</evidence>
<dbReference type="EMBL" id="MU864929">
    <property type="protein sequence ID" value="KAK4466927.1"/>
    <property type="molecule type" value="Genomic_DNA"/>
</dbReference>
<evidence type="ECO:0000256" key="1">
    <source>
        <dbReference type="ARBA" id="ARBA00004141"/>
    </source>
</evidence>
<feature type="compositionally biased region" description="Gly residues" evidence="5">
    <location>
        <begin position="324"/>
        <end position="352"/>
    </location>
</feature>
<reference evidence="8" key="1">
    <citation type="journal article" date="2023" name="Mol. Phylogenet. Evol.">
        <title>Genome-scale phylogeny and comparative genomics of the fungal order Sordariales.</title>
        <authorList>
            <person name="Hensen N."/>
            <person name="Bonometti L."/>
            <person name="Westerberg I."/>
            <person name="Brannstrom I.O."/>
            <person name="Guillou S."/>
            <person name="Cros-Aarteil S."/>
            <person name="Calhoun S."/>
            <person name="Haridas S."/>
            <person name="Kuo A."/>
            <person name="Mondo S."/>
            <person name="Pangilinan J."/>
            <person name="Riley R."/>
            <person name="LaButti K."/>
            <person name="Andreopoulos B."/>
            <person name="Lipzen A."/>
            <person name="Chen C."/>
            <person name="Yan M."/>
            <person name="Daum C."/>
            <person name="Ng V."/>
            <person name="Clum A."/>
            <person name="Steindorff A."/>
            <person name="Ohm R.A."/>
            <person name="Martin F."/>
            <person name="Silar P."/>
            <person name="Natvig D.O."/>
            <person name="Lalanne C."/>
            <person name="Gautier V."/>
            <person name="Ament-Velasquez S.L."/>
            <person name="Kruys A."/>
            <person name="Hutchinson M.I."/>
            <person name="Powell A.J."/>
            <person name="Barry K."/>
            <person name="Miller A.N."/>
            <person name="Grigoriev I.V."/>
            <person name="Debuchy R."/>
            <person name="Gladieux P."/>
            <person name="Hiltunen Thoren M."/>
            <person name="Johannesson H."/>
        </authorList>
    </citation>
    <scope>NUCLEOTIDE SEQUENCE</scope>
    <source>
        <strain evidence="8">PSN324</strain>
    </source>
</reference>
<dbReference type="PANTHER" id="PTHR28013">
    <property type="entry name" value="PROTEIN DCV1-RELATED"/>
    <property type="match status" value="1"/>
</dbReference>
<keyword evidence="2 6" id="KW-0812">Transmembrane</keyword>
<dbReference type="InterPro" id="IPR051380">
    <property type="entry name" value="pH-response_reg_palI/RIM9"/>
</dbReference>
<accession>A0AAV9I5S2</accession>
<feature type="compositionally biased region" description="Polar residues" evidence="5">
    <location>
        <begin position="253"/>
        <end position="281"/>
    </location>
</feature>
<evidence type="ECO:0000256" key="3">
    <source>
        <dbReference type="ARBA" id="ARBA00022989"/>
    </source>
</evidence>
<feature type="compositionally biased region" description="Pro residues" evidence="5">
    <location>
        <begin position="658"/>
        <end position="667"/>
    </location>
</feature>
<name>A0AAV9I5S2_9PEZI</name>
<comment type="caution">
    <text evidence="8">The sequence shown here is derived from an EMBL/GenBank/DDBJ whole genome shotgun (WGS) entry which is preliminary data.</text>
</comment>
<keyword evidence="7" id="KW-0732">Signal</keyword>
<feature type="compositionally biased region" description="Polar residues" evidence="5">
    <location>
        <begin position="534"/>
        <end position="544"/>
    </location>
</feature>
<feature type="region of interest" description="Disordered" evidence="5">
    <location>
        <begin position="200"/>
        <end position="737"/>
    </location>
</feature>
<feature type="compositionally biased region" description="Low complexity" evidence="5">
    <location>
        <begin position="668"/>
        <end position="682"/>
    </location>
</feature>
<feature type="transmembrane region" description="Helical" evidence="6">
    <location>
        <begin position="115"/>
        <end position="141"/>
    </location>
</feature>
<feature type="compositionally biased region" description="Polar residues" evidence="5">
    <location>
        <begin position="644"/>
        <end position="653"/>
    </location>
</feature>
<reference evidence="8" key="2">
    <citation type="submission" date="2023-06" db="EMBL/GenBank/DDBJ databases">
        <authorList>
            <consortium name="Lawrence Berkeley National Laboratory"/>
            <person name="Mondo S.J."/>
            <person name="Hensen N."/>
            <person name="Bonometti L."/>
            <person name="Westerberg I."/>
            <person name="Brannstrom I.O."/>
            <person name="Guillou S."/>
            <person name="Cros-Aarteil S."/>
            <person name="Calhoun S."/>
            <person name="Haridas S."/>
            <person name="Kuo A."/>
            <person name="Pangilinan J."/>
            <person name="Riley R."/>
            <person name="Labutti K."/>
            <person name="Andreopoulos B."/>
            <person name="Lipzen A."/>
            <person name="Chen C."/>
            <person name="Yanf M."/>
            <person name="Daum C."/>
            <person name="Ng V."/>
            <person name="Clum A."/>
            <person name="Steindorff A."/>
            <person name="Ohm R."/>
            <person name="Martin F."/>
            <person name="Silar P."/>
            <person name="Natvig D."/>
            <person name="Lalanne C."/>
            <person name="Gautier V."/>
            <person name="Ament-Velasquez S.L."/>
            <person name="Kruys A."/>
            <person name="Hutchinson M.I."/>
            <person name="Powell A.J."/>
            <person name="Barry K."/>
            <person name="Miller A.N."/>
            <person name="Grigoriev I.V."/>
            <person name="Debuchy R."/>
            <person name="Gladieux P."/>
            <person name="Thoren M.H."/>
            <person name="Johannesson H."/>
        </authorList>
    </citation>
    <scope>NUCLEOTIDE SEQUENCE</scope>
    <source>
        <strain evidence="8">PSN324</strain>
    </source>
</reference>
<dbReference type="PANTHER" id="PTHR28013:SF3">
    <property type="entry name" value="PROTEIN DCV1-RELATED"/>
    <property type="match status" value="1"/>
</dbReference>
<comment type="subcellular location">
    <subcellularLocation>
        <location evidence="1">Membrane</location>
        <topology evidence="1">Multi-pass membrane protein</topology>
    </subcellularLocation>
</comment>
<dbReference type="GO" id="GO:0035838">
    <property type="term" value="C:growing cell tip"/>
    <property type="evidence" value="ECO:0007669"/>
    <property type="project" value="TreeGrafter"/>
</dbReference>
<evidence type="ECO:0000256" key="2">
    <source>
        <dbReference type="ARBA" id="ARBA00022692"/>
    </source>
</evidence>
<sequence length="737" mass="77380">MLRPATPLSVMLFAAFALLLLSTLSTPIISAIPLGSWDGINFGVFGYCRDGNCSPIEIGYDVGNLEPGSFGIGASTRSTLSTLLIVHPVAALLTLIWFVLGMIAHLHSPSHSSRYLLVVFLVGLADFLVCLLSFLVDVLLFVPHMAWGSYVVLAATILVAISGLVTCAMRRTIVGRKSRQKRIAANPEMSGEAYYNRQAHNTVPPVPEPSTLQQPTVPMLSGANGNNDSLPEFASFDKKDDQSSDERIPLTARSPSNRSPGNFTNDGSNTLVNDATSTSPTDYAPPQRSMSATPGSRGQYGDPTPGAQGGYPARTPSNERMNGRGRGGMPPGGYRGRGGFQGPGRGGYGGYGTPPPGPGRGGYGGPPRGGYGTPPGVRGGYGPPPRGGYGGPMRGGRPPPPSYQGSQSSYDRGPSPAGPYGQGAYDARPPPGAYGARQQSPGPPSAPGYNQPPGGYVAYHPDRDLPRAESPPPLPGIDDGHVPGQAVEMDASTPEAGLSQYGIRDDDSDVAGMLALQQGRLSPSNRANRHETYMTETSSYSQDENAYVPPRQAWNQPHGRTPSPLSSVPSLPAESATRGTPAPPLPAVGEYYEDVDPRFADPPPPVIANKPRTQQPPPLEAIQTANSYEDTPPGARSPAESERSTFTSISQRGVNPRWNPPPPPPNSQPSIPRRPVNNNNRPTDVLLNAAPDFELPTRGSPARGGTPGGRAGAGAQPPQPPPGNMIPRSVYPNPGAP</sequence>
<evidence type="ECO:0000256" key="4">
    <source>
        <dbReference type="ARBA" id="ARBA00023136"/>
    </source>
</evidence>
<dbReference type="GO" id="GO:0032153">
    <property type="term" value="C:cell division site"/>
    <property type="evidence" value="ECO:0007669"/>
    <property type="project" value="TreeGrafter"/>
</dbReference>
<feature type="transmembrane region" description="Helical" evidence="6">
    <location>
        <begin position="147"/>
        <end position="169"/>
    </location>
</feature>
<keyword evidence="4 6" id="KW-0472">Membrane</keyword>
<feature type="compositionally biased region" description="Basic and acidic residues" evidence="5">
    <location>
        <begin position="235"/>
        <end position="248"/>
    </location>
</feature>
<feature type="compositionally biased region" description="Low complexity" evidence="5">
    <location>
        <begin position="562"/>
        <end position="572"/>
    </location>
</feature>
<evidence type="ECO:0000313" key="9">
    <source>
        <dbReference type="Proteomes" id="UP001321749"/>
    </source>
</evidence>
<feature type="signal peptide" evidence="7">
    <location>
        <begin position="1"/>
        <end position="25"/>
    </location>
</feature>
<proteinExistence type="predicted"/>
<protein>
    <submittedName>
        <fullName evidence="8">SUR7/PalI family-domain-containing protein</fullName>
    </submittedName>
</protein>
<dbReference type="InterPro" id="IPR009571">
    <property type="entry name" value="SUR7/Rim9-like_fungi"/>
</dbReference>
<dbReference type="AlphaFoldDB" id="A0AAV9I5S2"/>
<evidence type="ECO:0000256" key="5">
    <source>
        <dbReference type="SAM" id="MobiDB-lite"/>
    </source>
</evidence>
<gene>
    <name evidence="8" type="ORF">QBC42DRAFT_42580</name>
</gene>
<keyword evidence="9" id="KW-1185">Reference proteome</keyword>
<evidence type="ECO:0000256" key="6">
    <source>
        <dbReference type="SAM" id="Phobius"/>
    </source>
</evidence>
<keyword evidence="3 6" id="KW-1133">Transmembrane helix</keyword>
<evidence type="ECO:0000313" key="8">
    <source>
        <dbReference type="EMBL" id="KAK4466927.1"/>
    </source>
</evidence>
<feature type="chain" id="PRO_5043933894" evidence="7">
    <location>
        <begin position="26"/>
        <end position="737"/>
    </location>
</feature>
<organism evidence="8 9">
    <name type="scientific">Cladorrhinum samala</name>
    <dbReference type="NCBI Taxonomy" id="585594"/>
    <lineage>
        <taxon>Eukaryota</taxon>
        <taxon>Fungi</taxon>
        <taxon>Dikarya</taxon>
        <taxon>Ascomycota</taxon>
        <taxon>Pezizomycotina</taxon>
        <taxon>Sordariomycetes</taxon>
        <taxon>Sordariomycetidae</taxon>
        <taxon>Sordariales</taxon>
        <taxon>Podosporaceae</taxon>
        <taxon>Cladorrhinum</taxon>
    </lineage>
</organism>
<dbReference type="Pfam" id="PF06687">
    <property type="entry name" value="SUR7"/>
    <property type="match status" value="1"/>
</dbReference>